<dbReference type="EMBL" id="LVJN01000021">
    <property type="protein sequence ID" value="OSM00220.1"/>
    <property type="molecule type" value="Genomic_DNA"/>
</dbReference>
<dbReference type="InterPro" id="IPR058581">
    <property type="entry name" value="TM_HPP"/>
</dbReference>
<dbReference type="AlphaFoldDB" id="A0A1Y2JZ85"/>
<dbReference type="PANTHER" id="PTHR33741:SF5">
    <property type="entry name" value="TRANSMEMBRANE PROTEIN DDB_G0269096-RELATED"/>
    <property type="match status" value="1"/>
</dbReference>
<evidence type="ECO:0000256" key="1">
    <source>
        <dbReference type="SAM" id="Phobius"/>
    </source>
</evidence>
<name>A0A1Y2JZ85_9PROT</name>
<dbReference type="PANTHER" id="PTHR33741">
    <property type="entry name" value="TRANSMEMBRANE PROTEIN DDB_G0269096-RELATED"/>
    <property type="match status" value="1"/>
</dbReference>
<reference evidence="3 4" key="1">
    <citation type="journal article" date="2016" name="BMC Genomics">
        <title>Combined genomic and structural analyses of a cultured magnetotactic bacterium reveals its niche adaptation to a dynamic environment.</title>
        <authorList>
            <person name="Araujo A.C."/>
            <person name="Morillo V."/>
            <person name="Cypriano J."/>
            <person name="Teixeira L.C."/>
            <person name="Leao P."/>
            <person name="Lyra S."/>
            <person name="Almeida L.G."/>
            <person name="Bazylinski D.A."/>
            <person name="Vasconcellos A.T."/>
            <person name="Abreu F."/>
            <person name="Lins U."/>
        </authorList>
    </citation>
    <scope>NUCLEOTIDE SEQUENCE [LARGE SCALE GENOMIC DNA]</scope>
    <source>
        <strain evidence="3 4">IT-1</strain>
    </source>
</reference>
<keyword evidence="1" id="KW-0812">Transmembrane</keyword>
<dbReference type="STRING" id="1434232.MAIT1_00683"/>
<proteinExistence type="predicted"/>
<dbReference type="InterPro" id="IPR007065">
    <property type="entry name" value="HPP"/>
</dbReference>
<feature type="transmembrane region" description="Helical" evidence="1">
    <location>
        <begin position="52"/>
        <end position="70"/>
    </location>
</feature>
<sequence>MTLSLLIGSFGASAVLLYGVPDSPLAQPRNVLGGHLISGVVGVIVQQAIGGPLWLVAALAVSVAIMAMILTRTTHPPGGATALIAVMGSPDIEALGFLYPIVPAFTGALCLLAVALISNNFRSAKRYPTAWW</sequence>
<gene>
    <name evidence="3" type="ORF">MAIT1_00683</name>
</gene>
<feature type="domain" description="HPP transmembrane region" evidence="2">
    <location>
        <begin position="3"/>
        <end position="128"/>
    </location>
</feature>
<comment type="caution">
    <text evidence="3">The sequence shown here is derived from an EMBL/GenBank/DDBJ whole genome shotgun (WGS) entry which is preliminary data.</text>
</comment>
<evidence type="ECO:0000313" key="3">
    <source>
        <dbReference type="EMBL" id="OSM00220.1"/>
    </source>
</evidence>
<keyword evidence="1" id="KW-1133">Transmembrane helix</keyword>
<dbReference type="Proteomes" id="UP000194003">
    <property type="component" value="Unassembled WGS sequence"/>
</dbReference>
<keyword evidence="4" id="KW-1185">Reference proteome</keyword>
<dbReference type="Pfam" id="PF04982">
    <property type="entry name" value="TM_HPP"/>
    <property type="match status" value="1"/>
</dbReference>
<keyword evidence="1" id="KW-0472">Membrane</keyword>
<organism evidence="3 4">
    <name type="scientific">Magnetofaba australis IT-1</name>
    <dbReference type="NCBI Taxonomy" id="1434232"/>
    <lineage>
        <taxon>Bacteria</taxon>
        <taxon>Pseudomonadati</taxon>
        <taxon>Pseudomonadota</taxon>
        <taxon>Magnetococcia</taxon>
        <taxon>Magnetococcales</taxon>
        <taxon>Magnetococcaceae</taxon>
        <taxon>Magnetofaba</taxon>
    </lineage>
</organism>
<evidence type="ECO:0000313" key="4">
    <source>
        <dbReference type="Proteomes" id="UP000194003"/>
    </source>
</evidence>
<protein>
    <submittedName>
        <fullName evidence="3">Putative HPP family protein</fullName>
    </submittedName>
</protein>
<evidence type="ECO:0000259" key="2">
    <source>
        <dbReference type="Pfam" id="PF04982"/>
    </source>
</evidence>
<accession>A0A1Y2JZ85</accession>
<feature type="transmembrane region" description="Helical" evidence="1">
    <location>
        <begin position="97"/>
        <end position="117"/>
    </location>
</feature>